<evidence type="ECO:0000313" key="2">
    <source>
        <dbReference type="Proteomes" id="UP001325023"/>
    </source>
</evidence>
<evidence type="ECO:0000313" key="1">
    <source>
        <dbReference type="EMBL" id="WQD69709.1"/>
    </source>
</evidence>
<organism evidence="1 2">
    <name type="scientific">Pseudomonas fluorescens</name>
    <dbReference type="NCBI Taxonomy" id="294"/>
    <lineage>
        <taxon>Bacteria</taxon>
        <taxon>Pseudomonadati</taxon>
        <taxon>Pseudomonadota</taxon>
        <taxon>Gammaproteobacteria</taxon>
        <taxon>Pseudomonadales</taxon>
        <taxon>Pseudomonadaceae</taxon>
        <taxon>Pseudomonas</taxon>
    </lineage>
</organism>
<reference evidence="1" key="1">
    <citation type="submission" date="2023-12" db="EMBL/GenBank/DDBJ databases">
        <title>Genome sequencing and assembly of bacterial species from a model synthetic community.</title>
        <authorList>
            <person name="Hogle S.L."/>
        </authorList>
    </citation>
    <scope>NUCLEOTIDE SEQUENCE</scope>
    <source>
        <strain evidence="1">SBW25</strain>
    </source>
</reference>
<gene>
    <name evidence="1" type="ORF">U0037_16705</name>
</gene>
<name>A0ACD4XKF6_PSEFL</name>
<sequence length="246" mass="27437">MGQAKARGTKQAREALAKEVASLVSGDKYRLQMIEVKRRFRAAARILNSDIPLSGDTDIDNECAFAQVRRIVELIAFSALIADRGHYEAQRLREAAKNDKDKGDYTADWKAGEILKRLKKVNTNFLPQSAGDPVAGPDNTKHIPYGAIGPKTHSDLITIYQTASRYLHTSNPFAADLEARALLKLKEARSVLQADLALLRGIIWKHNKFGLMPGSSKEAGKRFVWMVDLRDEESNEVEIYTALQDT</sequence>
<dbReference type="Proteomes" id="UP001325023">
    <property type="component" value="Chromosome"/>
</dbReference>
<keyword evidence="2" id="KW-1185">Reference proteome</keyword>
<protein>
    <submittedName>
        <fullName evidence="1">Uncharacterized protein</fullName>
    </submittedName>
</protein>
<accession>A0ACD4XKF6</accession>
<dbReference type="EMBL" id="CP140009">
    <property type="protein sequence ID" value="WQD69709.1"/>
    <property type="molecule type" value="Genomic_DNA"/>
</dbReference>
<proteinExistence type="predicted"/>